<feature type="transmembrane region" description="Helical" evidence="1">
    <location>
        <begin position="12"/>
        <end position="31"/>
    </location>
</feature>
<dbReference type="Proteomes" id="UP000074310">
    <property type="component" value="Unassembled WGS sequence"/>
</dbReference>
<comment type="caution">
    <text evidence="2">The sequence shown here is derived from an EMBL/GenBank/DDBJ whole genome shotgun (WGS) entry which is preliminary data.</text>
</comment>
<keyword evidence="1" id="KW-0812">Transmembrane</keyword>
<keyword evidence="1" id="KW-0472">Membrane</keyword>
<keyword evidence="1" id="KW-1133">Transmembrane helix</keyword>
<protein>
    <submittedName>
        <fullName evidence="2">Uncharacterized protein</fullName>
    </submittedName>
</protein>
<evidence type="ECO:0000313" key="2">
    <source>
        <dbReference type="EMBL" id="KTT70610.1"/>
    </source>
</evidence>
<name>A0A147I020_9SPHN</name>
<evidence type="ECO:0000313" key="3">
    <source>
        <dbReference type="Proteomes" id="UP000074310"/>
    </source>
</evidence>
<accession>A0A147I020</accession>
<keyword evidence="3" id="KW-1185">Reference proteome</keyword>
<proteinExistence type="predicted"/>
<gene>
    <name evidence="2" type="ORF">NS334_12055</name>
</gene>
<feature type="transmembrane region" description="Helical" evidence="1">
    <location>
        <begin position="43"/>
        <end position="68"/>
    </location>
</feature>
<dbReference type="PATRIC" id="fig|869719.3.peg.2394"/>
<sequence length="70" mass="7724">MEADAVMSDAQVLLGMIAIGALGVAVLAGWRDLRRRRRRDLDAVGWIDWTLVQVFALIAAAISVYLVLRD</sequence>
<organism evidence="2 3">
    <name type="scientific">Sphingomonas endophytica</name>
    <dbReference type="NCBI Taxonomy" id="869719"/>
    <lineage>
        <taxon>Bacteria</taxon>
        <taxon>Pseudomonadati</taxon>
        <taxon>Pseudomonadota</taxon>
        <taxon>Alphaproteobacteria</taxon>
        <taxon>Sphingomonadales</taxon>
        <taxon>Sphingomonadaceae</taxon>
        <taxon>Sphingomonas</taxon>
    </lineage>
</organism>
<reference evidence="2 3" key="1">
    <citation type="journal article" date="2016" name="Front. Microbiol.">
        <title>Genomic Resource of Rice Seed Associated Bacteria.</title>
        <authorList>
            <person name="Midha S."/>
            <person name="Bansal K."/>
            <person name="Sharma S."/>
            <person name="Kumar N."/>
            <person name="Patil P.P."/>
            <person name="Chaudhry V."/>
            <person name="Patil P.B."/>
        </authorList>
    </citation>
    <scope>NUCLEOTIDE SEQUENCE [LARGE SCALE GENOMIC DNA]</scope>
    <source>
        <strain evidence="2 3">NS334</strain>
    </source>
</reference>
<dbReference type="AlphaFoldDB" id="A0A147I020"/>
<evidence type="ECO:0000256" key="1">
    <source>
        <dbReference type="SAM" id="Phobius"/>
    </source>
</evidence>
<dbReference type="EMBL" id="LDTB01000050">
    <property type="protein sequence ID" value="KTT70610.1"/>
    <property type="molecule type" value="Genomic_DNA"/>
</dbReference>